<dbReference type="Pfam" id="PF13927">
    <property type="entry name" value="Ig_3"/>
    <property type="match status" value="1"/>
</dbReference>
<name>A0ABD0XCP7_UMBPY</name>
<dbReference type="PANTHER" id="PTHR46013">
    <property type="entry name" value="VASCULAR CELL ADHESION MOLECULE 1"/>
    <property type="match status" value="1"/>
</dbReference>
<dbReference type="EMBL" id="JAGEUA010000002">
    <property type="protein sequence ID" value="KAL1005689.1"/>
    <property type="molecule type" value="Genomic_DNA"/>
</dbReference>
<comment type="caution">
    <text evidence="3">The sequence shown here is derived from an EMBL/GenBank/DDBJ whole genome shotgun (WGS) entry which is preliminary data.</text>
</comment>
<feature type="chain" id="PRO_5044827129" description="Ig-like domain-containing protein" evidence="1">
    <location>
        <begin position="21"/>
        <end position="222"/>
    </location>
</feature>
<reference evidence="3 4" key="1">
    <citation type="submission" date="2024-06" db="EMBL/GenBank/DDBJ databases">
        <authorList>
            <person name="Pan Q."/>
            <person name="Wen M."/>
            <person name="Jouanno E."/>
            <person name="Zahm M."/>
            <person name="Klopp C."/>
            <person name="Cabau C."/>
            <person name="Louis A."/>
            <person name="Berthelot C."/>
            <person name="Parey E."/>
            <person name="Roest Crollius H."/>
            <person name="Montfort J."/>
            <person name="Robinson-Rechavi M."/>
            <person name="Bouchez O."/>
            <person name="Lampietro C."/>
            <person name="Lopez Roques C."/>
            <person name="Donnadieu C."/>
            <person name="Postlethwait J."/>
            <person name="Bobe J."/>
            <person name="Verreycken H."/>
            <person name="Guiguen Y."/>
        </authorList>
    </citation>
    <scope>NUCLEOTIDE SEQUENCE [LARGE SCALE GENOMIC DNA]</scope>
    <source>
        <strain evidence="3">Up_M1</strain>
        <tissue evidence="3">Testis</tissue>
    </source>
</reference>
<organism evidence="3 4">
    <name type="scientific">Umbra pygmaea</name>
    <name type="common">Eastern mudminnow</name>
    <dbReference type="NCBI Taxonomy" id="75934"/>
    <lineage>
        <taxon>Eukaryota</taxon>
        <taxon>Metazoa</taxon>
        <taxon>Chordata</taxon>
        <taxon>Craniata</taxon>
        <taxon>Vertebrata</taxon>
        <taxon>Euteleostomi</taxon>
        <taxon>Actinopterygii</taxon>
        <taxon>Neopterygii</taxon>
        <taxon>Teleostei</taxon>
        <taxon>Protacanthopterygii</taxon>
        <taxon>Esociformes</taxon>
        <taxon>Umbridae</taxon>
        <taxon>Umbra</taxon>
    </lineage>
</organism>
<accession>A0ABD0XCP7</accession>
<dbReference type="SMART" id="SM00408">
    <property type="entry name" value="IGc2"/>
    <property type="match status" value="1"/>
</dbReference>
<evidence type="ECO:0000256" key="1">
    <source>
        <dbReference type="SAM" id="SignalP"/>
    </source>
</evidence>
<protein>
    <recommendedName>
        <fullName evidence="2">Ig-like domain-containing protein</fullName>
    </recommendedName>
</protein>
<dbReference type="PRINTS" id="PR01474">
    <property type="entry name" value="VCAM1"/>
</dbReference>
<dbReference type="Proteomes" id="UP001557470">
    <property type="component" value="Unassembled WGS sequence"/>
</dbReference>
<dbReference type="SMART" id="SM00409">
    <property type="entry name" value="IG"/>
    <property type="match status" value="2"/>
</dbReference>
<dbReference type="InterPro" id="IPR007110">
    <property type="entry name" value="Ig-like_dom"/>
</dbReference>
<dbReference type="PROSITE" id="PS50835">
    <property type="entry name" value="IG_LIKE"/>
    <property type="match status" value="1"/>
</dbReference>
<evidence type="ECO:0000259" key="2">
    <source>
        <dbReference type="PROSITE" id="PS50835"/>
    </source>
</evidence>
<dbReference type="InterPro" id="IPR036179">
    <property type="entry name" value="Ig-like_dom_sf"/>
</dbReference>
<feature type="signal peptide" evidence="1">
    <location>
        <begin position="1"/>
        <end position="20"/>
    </location>
</feature>
<dbReference type="InterPro" id="IPR013783">
    <property type="entry name" value="Ig-like_fold"/>
</dbReference>
<dbReference type="Gene3D" id="2.60.40.10">
    <property type="entry name" value="Immunoglobulins"/>
    <property type="match status" value="2"/>
</dbReference>
<evidence type="ECO:0000313" key="3">
    <source>
        <dbReference type="EMBL" id="KAL1005689.1"/>
    </source>
</evidence>
<keyword evidence="1" id="KW-0732">Signal</keyword>
<sequence>MTKAVHVLGLLQISVAVVLAQNGWEVKYTTQSICAYTGSTVEISCTYTYPSGLTVTSTFWLSPDGVTDLTQDQAYSGRVTYTGGNTLRITDLRTSDSAVYRFRFITDQAGGKYTGQPGFILSVTDGPKNTRATLSPSGEIVEGSLVTLTCSSDANPPVDKYTWYKKKVTSPKASGQSYSIANIRSEDSGEYYCEAENKCGRFNSSSVFVDVHCEYNLLSALN</sequence>
<feature type="domain" description="Ig-like" evidence="2">
    <location>
        <begin position="127"/>
        <end position="210"/>
    </location>
</feature>
<dbReference type="SUPFAM" id="SSF48726">
    <property type="entry name" value="Immunoglobulin"/>
    <property type="match status" value="2"/>
</dbReference>
<keyword evidence="4" id="KW-1185">Reference proteome</keyword>
<dbReference type="PANTHER" id="PTHR46013:SF4">
    <property type="entry name" value="B-CELL RECEPTOR CD22-RELATED"/>
    <property type="match status" value="1"/>
</dbReference>
<evidence type="ECO:0000313" key="4">
    <source>
        <dbReference type="Proteomes" id="UP001557470"/>
    </source>
</evidence>
<dbReference type="AlphaFoldDB" id="A0ABD0XCP7"/>
<gene>
    <name evidence="3" type="ORF">UPYG_G00062390</name>
</gene>
<dbReference type="InterPro" id="IPR003598">
    <property type="entry name" value="Ig_sub2"/>
</dbReference>
<dbReference type="InterPro" id="IPR003599">
    <property type="entry name" value="Ig_sub"/>
</dbReference>
<dbReference type="InterPro" id="IPR003989">
    <property type="entry name" value="VCAM-1"/>
</dbReference>
<proteinExistence type="predicted"/>